<dbReference type="EMBL" id="RAPN01000001">
    <property type="protein sequence ID" value="RKD92099.1"/>
    <property type="molecule type" value="Genomic_DNA"/>
</dbReference>
<evidence type="ECO:0000313" key="2">
    <source>
        <dbReference type="Proteomes" id="UP000283387"/>
    </source>
</evidence>
<dbReference type="AlphaFoldDB" id="A0A419W9H3"/>
<evidence type="ECO:0000313" key="1">
    <source>
        <dbReference type="EMBL" id="RKD92099.1"/>
    </source>
</evidence>
<name>A0A419W9H3_9BACT</name>
<dbReference type="InterPro" id="IPR024447">
    <property type="entry name" value="YXWGXW_rpt"/>
</dbReference>
<proteinExistence type="predicted"/>
<reference evidence="1 2" key="1">
    <citation type="submission" date="2018-09" db="EMBL/GenBank/DDBJ databases">
        <title>Genomic Encyclopedia of Archaeal and Bacterial Type Strains, Phase II (KMG-II): from individual species to whole genera.</title>
        <authorList>
            <person name="Goeker M."/>
        </authorList>
    </citation>
    <scope>NUCLEOTIDE SEQUENCE [LARGE SCALE GENOMIC DNA]</scope>
    <source>
        <strain evidence="1 2">DSM 27148</strain>
    </source>
</reference>
<organism evidence="1 2">
    <name type="scientific">Mangrovibacterium diazotrophicum</name>
    <dbReference type="NCBI Taxonomy" id="1261403"/>
    <lineage>
        <taxon>Bacteria</taxon>
        <taxon>Pseudomonadati</taxon>
        <taxon>Bacteroidota</taxon>
        <taxon>Bacteroidia</taxon>
        <taxon>Marinilabiliales</taxon>
        <taxon>Prolixibacteraceae</taxon>
        <taxon>Mangrovibacterium</taxon>
    </lineage>
</organism>
<keyword evidence="2" id="KW-1185">Reference proteome</keyword>
<comment type="caution">
    <text evidence="1">The sequence shown here is derived from an EMBL/GenBank/DDBJ whole genome shotgun (WGS) entry which is preliminary data.</text>
</comment>
<dbReference type="Pfam" id="PF12779">
    <property type="entry name" value="WXXGXW"/>
    <property type="match status" value="2"/>
</dbReference>
<gene>
    <name evidence="1" type="ORF">BC643_2469</name>
</gene>
<accession>A0A419W9H3</accession>
<sequence>MASFLEVTKQINPSSMKKITLIAFFSMLGMLLSIQNSSAQVVVETKPTPPEQYMIPPPKPGMGYVLIPGHWVWSRQNKMYVWVVPGWVPQKEDQVWRPGYWKEVPRGWKWVPGHWERIDKKKWFTR</sequence>
<dbReference type="Proteomes" id="UP000283387">
    <property type="component" value="Unassembled WGS sequence"/>
</dbReference>
<protein>
    <submittedName>
        <fullName evidence="1">YXWGXW repeat-containing protein</fullName>
    </submittedName>
</protein>